<dbReference type="InterPro" id="IPR005262">
    <property type="entry name" value="MJ1255-like"/>
</dbReference>
<comment type="caution">
    <text evidence="1">The sequence shown here is derived from an EMBL/GenBank/DDBJ whole genome shotgun (WGS) entry which is preliminary data.</text>
</comment>
<dbReference type="Proteomes" id="UP000238730">
    <property type="component" value="Unassembled WGS sequence"/>
</dbReference>
<dbReference type="NCBIfam" id="TIGR00661">
    <property type="entry name" value="MJ1255"/>
    <property type="match status" value="1"/>
</dbReference>
<dbReference type="GO" id="GO:0016740">
    <property type="term" value="F:transferase activity"/>
    <property type="evidence" value="ECO:0007669"/>
    <property type="project" value="UniProtKB-KW"/>
</dbReference>
<gene>
    <name evidence="1" type="ORF">BTO08_00220</name>
</gene>
<dbReference type="SUPFAM" id="SSF53756">
    <property type="entry name" value="UDP-Glycosyltransferase/glycogen phosphorylase"/>
    <property type="match status" value="1"/>
</dbReference>
<organism evidence="1 2">
    <name type="scientific">Photobacterium angustum</name>
    <dbReference type="NCBI Taxonomy" id="661"/>
    <lineage>
        <taxon>Bacteria</taxon>
        <taxon>Pseudomonadati</taxon>
        <taxon>Pseudomonadota</taxon>
        <taxon>Gammaproteobacteria</taxon>
        <taxon>Vibrionales</taxon>
        <taxon>Vibrionaceae</taxon>
        <taxon>Photobacterium</taxon>
    </lineage>
</organism>
<sequence length="372" mass="42662">MKILYGIQGTGNGHISRAREMARAFDGLDCEVDYYFSGRERDKFFDMACFGDYQLGKGLTFVTEQGCIQRLKTWHQLDLRQFRQEVKTLDLSRYDLVLNDFEPVTAWAAKQQKVPSLSLSHQAAFLHDVPKANESVFDRLLTRYFAPTQYQIGLHWHHFNCPILPPIIPCFDAPSRHQQPFILVYLPFESLSQITDLLSHFQQVNFVCYHPDIESKSQWQNVQLKPLSREGFHHHLHHCKGVVANGGFELPSEAISLGKKLLLKPLQGQFEQSSNVATLAMMGLAHVTQSLDVTTMRVWLDSESVGRVKIPDVASEVSKWLLNKEWDDIDTLKEVLWQQVEFPESVAEAMSEHYPESQYITVTPSLIKSLVK</sequence>
<name>A0A2S7VV10_PHOAN</name>
<dbReference type="RefSeq" id="WP_105059432.1">
    <property type="nucleotide sequence ID" value="NZ_MSCJ01000001.1"/>
</dbReference>
<accession>A0A2S7VV10</accession>
<evidence type="ECO:0000313" key="1">
    <source>
        <dbReference type="EMBL" id="PQJ65960.1"/>
    </source>
</evidence>
<dbReference type="AlphaFoldDB" id="A0A2S7VV10"/>
<evidence type="ECO:0000313" key="2">
    <source>
        <dbReference type="Proteomes" id="UP000238730"/>
    </source>
</evidence>
<reference evidence="1 2" key="1">
    <citation type="submission" date="2016-12" db="EMBL/GenBank/DDBJ databases">
        <title>Diversity of luminous bacteria.</title>
        <authorList>
            <person name="Yoshizawa S."/>
            <person name="Kogure K."/>
        </authorList>
    </citation>
    <scope>NUCLEOTIDE SEQUENCE [LARGE SCALE GENOMIC DNA]</scope>
    <source>
        <strain evidence="1 2">LC1-200</strain>
    </source>
</reference>
<keyword evidence="1" id="KW-0808">Transferase</keyword>
<dbReference type="OrthoDB" id="9793805at2"/>
<dbReference type="Pfam" id="PF13528">
    <property type="entry name" value="Glyco_trans_1_3"/>
    <property type="match status" value="1"/>
</dbReference>
<protein>
    <submittedName>
        <fullName evidence="1">Glycosyltransferase</fullName>
    </submittedName>
</protein>
<proteinExistence type="predicted"/>
<dbReference type="EMBL" id="MSCJ01000001">
    <property type="protein sequence ID" value="PQJ65960.1"/>
    <property type="molecule type" value="Genomic_DNA"/>
</dbReference>